<dbReference type="AlphaFoldDB" id="A0A1Y6D5K3"/>
<gene>
    <name evidence="2" type="ORF">SAMN02949497_2578</name>
</gene>
<dbReference type="Pfam" id="PF06934">
    <property type="entry name" value="CTI"/>
    <property type="match status" value="1"/>
</dbReference>
<dbReference type="GO" id="GO:0016853">
    <property type="term" value="F:isomerase activity"/>
    <property type="evidence" value="ECO:0007669"/>
    <property type="project" value="UniProtKB-KW"/>
</dbReference>
<evidence type="ECO:0000256" key="1">
    <source>
        <dbReference type="SAM" id="SignalP"/>
    </source>
</evidence>
<dbReference type="RefSeq" id="WP_085213275.1">
    <property type="nucleotide sequence ID" value="NZ_FXAM01000001.1"/>
</dbReference>
<organism evidence="2 3">
    <name type="scientific">Methylomagnum ishizawai</name>
    <dbReference type="NCBI Taxonomy" id="1760988"/>
    <lineage>
        <taxon>Bacteria</taxon>
        <taxon>Pseudomonadati</taxon>
        <taxon>Pseudomonadota</taxon>
        <taxon>Gammaproteobacteria</taxon>
        <taxon>Methylococcales</taxon>
        <taxon>Methylococcaceae</taxon>
        <taxon>Methylomagnum</taxon>
    </lineage>
</organism>
<dbReference type="InterPro" id="IPR010706">
    <property type="entry name" value="Fatty_acid_cis-trans_isomerase"/>
</dbReference>
<keyword evidence="3" id="KW-1185">Reference proteome</keyword>
<reference evidence="2 3" key="1">
    <citation type="submission" date="2016-12" db="EMBL/GenBank/DDBJ databases">
        <authorList>
            <person name="Song W.-J."/>
            <person name="Kurnit D.M."/>
        </authorList>
    </citation>
    <scope>NUCLEOTIDE SEQUENCE [LARGE SCALE GENOMIC DNA]</scope>
    <source>
        <strain evidence="2 3">175</strain>
    </source>
</reference>
<name>A0A1Y6D5K3_9GAMM</name>
<protein>
    <submittedName>
        <fullName evidence="2">Fatty acid cis/trans isomerase (CTI)</fullName>
    </submittedName>
</protein>
<evidence type="ECO:0000313" key="2">
    <source>
        <dbReference type="EMBL" id="SMF95225.1"/>
    </source>
</evidence>
<dbReference type="STRING" id="1760988.SAMN02949497_2578"/>
<keyword evidence="2" id="KW-0413">Isomerase</keyword>
<keyword evidence="1" id="KW-0732">Signal</keyword>
<proteinExistence type="predicted"/>
<sequence>MNPPKWLFLCLGLALLAGCAAFVAKQDFSVLYGPAHPKPRWLTGEQYTHRLAEGKVSFGRDVKPILDSRCVVCHGCYDAPCQLKLESAEGLDRGASKTLVYDGARMKAAPPTRLFIDAQDTAAWRDKGFFPVLNERMESEQANTDNALLYQMLLLKKQHPLPTGGRLPDTFEFGLDRELHCPAREEFQGFAREHPDWGMPYGLPGLRPQEFDTITLWLKQGAMVPPPAPVSARAQAEVKQWESFLNQDTPKQQLVSRYLYEHLFAGHLHFKGYTEREFFRLVRSTTPPGAEVKEIATPKPYDDPGTGRVYYRLLPLRETVVDKSHLVYELGAARLRRFQQLFIEPGYEVREMPGYAPEIAANPFKAFAAIPPRSRYQFMLDDAYFFVAGYMKGPVCRGQVALNVIRDRFWVAFFDPEQDAISNDAAFLAEQGERLRIPSEKNNDIELGDAWSGYADIQKSYLKAKHEYLNRLDGHPRNSLAAIWDGGGRNRDALLTAFRHFDSASLERGFIGDAPLTGWLLDYPLLERIHYLLVAGFNVFGNVKHQLATRTFMDMMRLEGENNLLSLLPARERKAIHDQWNRGALGQLHAAIYNPYYGYGPDSAVAFQTADPKRELFELIRAKVAEARPTPAGFDSCPGRECGPRPLTALEQSVAAALKPLDELQGGGIQYLPELSYLRVHDGPAKTEASPVFSLVKNEALTNVSLLFMENLRRLPGEDTLTVVPDLVGSYPNFFFDLDRRDLPEFVGRVTAIKGADDVAALVERFGVRRADPRFWEFSDFFNQRHHNRHPVTAGWFDLNRYDNL</sequence>
<dbReference type="PROSITE" id="PS51257">
    <property type="entry name" value="PROKAR_LIPOPROTEIN"/>
    <property type="match status" value="1"/>
</dbReference>
<feature type="signal peptide" evidence="1">
    <location>
        <begin position="1"/>
        <end position="24"/>
    </location>
</feature>
<feature type="chain" id="PRO_5012464256" evidence="1">
    <location>
        <begin position="25"/>
        <end position="805"/>
    </location>
</feature>
<dbReference type="EMBL" id="FXAM01000001">
    <property type="protein sequence ID" value="SMF95225.1"/>
    <property type="molecule type" value="Genomic_DNA"/>
</dbReference>
<evidence type="ECO:0000313" key="3">
    <source>
        <dbReference type="Proteomes" id="UP000192923"/>
    </source>
</evidence>
<accession>A0A1Y6D5K3</accession>
<dbReference type="Proteomes" id="UP000192923">
    <property type="component" value="Unassembled WGS sequence"/>
</dbReference>
<dbReference type="OrthoDB" id="9809746at2"/>